<dbReference type="InterPro" id="IPR023476">
    <property type="entry name" value="Pep_tRNA_hydro_II_dom_sf"/>
</dbReference>
<dbReference type="Gene3D" id="3.40.1490.10">
    <property type="entry name" value="Bit1"/>
    <property type="match status" value="1"/>
</dbReference>
<dbReference type="Pfam" id="PF09391">
    <property type="entry name" value="DUF2000"/>
    <property type="match status" value="1"/>
</dbReference>
<organism evidence="1 2">
    <name type="scientific">Microlunatus antarcticus</name>
    <dbReference type="NCBI Taxonomy" id="53388"/>
    <lineage>
        <taxon>Bacteria</taxon>
        <taxon>Bacillati</taxon>
        <taxon>Actinomycetota</taxon>
        <taxon>Actinomycetes</taxon>
        <taxon>Propionibacteriales</taxon>
        <taxon>Propionibacteriaceae</taxon>
        <taxon>Microlunatus</taxon>
    </lineage>
</organism>
<evidence type="ECO:0000313" key="1">
    <source>
        <dbReference type="EMBL" id="MBB3326081.1"/>
    </source>
</evidence>
<proteinExistence type="predicted"/>
<dbReference type="InterPro" id="IPR018988">
    <property type="entry name" value="DUF2000"/>
</dbReference>
<evidence type="ECO:0008006" key="3">
    <source>
        <dbReference type="Google" id="ProtNLM"/>
    </source>
</evidence>
<dbReference type="AlphaFoldDB" id="A0A7W5JU38"/>
<dbReference type="RefSeq" id="WP_183337089.1">
    <property type="nucleotide sequence ID" value="NZ_JACHZG010000001.1"/>
</dbReference>
<keyword evidence="2" id="KW-1185">Reference proteome</keyword>
<gene>
    <name evidence="1" type="ORF">FHX39_001025</name>
</gene>
<accession>A0A7W5JU38</accession>
<comment type="caution">
    <text evidence="1">The sequence shown here is derived from an EMBL/GenBank/DDBJ whole genome shotgun (WGS) entry which is preliminary data.</text>
</comment>
<dbReference type="EMBL" id="JACHZG010000001">
    <property type="protein sequence ID" value="MBB3326081.1"/>
    <property type="molecule type" value="Genomic_DNA"/>
</dbReference>
<dbReference type="SUPFAM" id="SSF102462">
    <property type="entry name" value="Peptidyl-tRNA hydrolase II"/>
    <property type="match status" value="1"/>
</dbReference>
<sequence>MDERTDARIGFTPDEVRTDAPTRDARLKWVVVVDAALPPGRAVNAAVCLAAATQAGVDGLLGPAAVDADGSVHPGLPWAGCSVLAATTEQLAAIRARAITRPDLFVADMPADAQATRVYDGYLERVAEHRSDELALLAVSLVGPRNRVDKVVGRLPLLP</sequence>
<protein>
    <recommendedName>
        <fullName evidence="3">DUF2000 domain-containing protein</fullName>
    </recommendedName>
</protein>
<name>A0A7W5JU38_9ACTN</name>
<reference evidence="1 2" key="1">
    <citation type="submission" date="2020-08" db="EMBL/GenBank/DDBJ databases">
        <title>Sequencing the genomes of 1000 actinobacteria strains.</title>
        <authorList>
            <person name="Klenk H.-P."/>
        </authorList>
    </citation>
    <scope>NUCLEOTIDE SEQUENCE [LARGE SCALE GENOMIC DNA]</scope>
    <source>
        <strain evidence="1 2">DSM 11053</strain>
    </source>
</reference>
<dbReference type="Proteomes" id="UP000565572">
    <property type="component" value="Unassembled WGS sequence"/>
</dbReference>
<evidence type="ECO:0000313" key="2">
    <source>
        <dbReference type="Proteomes" id="UP000565572"/>
    </source>
</evidence>